<keyword evidence="3" id="KW-1185">Reference proteome</keyword>
<protein>
    <submittedName>
        <fullName evidence="2">Uncharacterized protein</fullName>
    </submittedName>
</protein>
<gene>
    <name evidence="2" type="ORF">PIB30_027868</name>
</gene>
<sequence>MAEMPFLLSSHSKVHAISRFYKSLMTMGRRKSTARKPAGTSRKVPPPPLAQLPLRKWFTSNEIWKGYVDTFSKLPVLKPRYLPESLIPRTSLRCSKR</sequence>
<dbReference type="EMBL" id="JASCZI010181351">
    <property type="protein sequence ID" value="MED6182371.1"/>
    <property type="molecule type" value="Genomic_DNA"/>
</dbReference>
<evidence type="ECO:0000313" key="3">
    <source>
        <dbReference type="Proteomes" id="UP001341840"/>
    </source>
</evidence>
<comment type="caution">
    <text evidence="2">The sequence shown here is derived from an EMBL/GenBank/DDBJ whole genome shotgun (WGS) entry which is preliminary data.</text>
</comment>
<dbReference type="Proteomes" id="UP001341840">
    <property type="component" value="Unassembled WGS sequence"/>
</dbReference>
<proteinExistence type="predicted"/>
<organism evidence="2 3">
    <name type="scientific">Stylosanthes scabra</name>
    <dbReference type="NCBI Taxonomy" id="79078"/>
    <lineage>
        <taxon>Eukaryota</taxon>
        <taxon>Viridiplantae</taxon>
        <taxon>Streptophyta</taxon>
        <taxon>Embryophyta</taxon>
        <taxon>Tracheophyta</taxon>
        <taxon>Spermatophyta</taxon>
        <taxon>Magnoliopsida</taxon>
        <taxon>eudicotyledons</taxon>
        <taxon>Gunneridae</taxon>
        <taxon>Pentapetalae</taxon>
        <taxon>rosids</taxon>
        <taxon>fabids</taxon>
        <taxon>Fabales</taxon>
        <taxon>Fabaceae</taxon>
        <taxon>Papilionoideae</taxon>
        <taxon>50 kb inversion clade</taxon>
        <taxon>dalbergioids sensu lato</taxon>
        <taxon>Dalbergieae</taxon>
        <taxon>Pterocarpus clade</taxon>
        <taxon>Stylosanthes</taxon>
    </lineage>
</organism>
<feature type="region of interest" description="Disordered" evidence="1">
    <location>
        <begin position="28"/>
        <end position="48"/>
    </location>
</feature>
<evidence type="ECO:0000256" key="1">
    <source>
        <dbReference type="SAM" id="MobiDB-lite"/>
    </source>
</evidence>
<evidence type="ECO:0000313" key="2">
    <source>
        <dbReference type="EMBL" id="MED6182371.1"/>
    </source>
</evidence>
<reference evidence="2 3" key="1">
    <citation type="journal article" date="2023" name="Plants (Basel)">
        <title>Bridging the Gap: Combining Genomics and Transcriptomics Approaches to Understand Stylosanthes scabra, an Orphan Legume from the Brazilian Caatinga.</title>
        <authorList>
            <person name="Ferreira-Neto J.R.C."/>
            <person name="da Silva M.D."/>
            <person name="Binneck E."/>
            <person name="de Melo N.F."/>
            <person name="da Silva R.H."/>
            <person name="de Melo A.L.T.M."/>
            <person name="Pandolfi V."/>
            <person name="Bustamante F.O."/>
            <person name="Brasileiro-Vidal A.C."/>
            <person name="Benko-Iseppon A.M."/>
        </authorList>
    </citation>
    <scope>NUCLEOTIDE SEQUENCE [LARGE SCALE GENOMIC DNA]</scope>
    <source>
        <tissue evidence="2">Leaves</tissue>
    </source>
</reference>
<accession>A0ABU6W8T7</accession>
<name>A0ABU6W8T7_9FABA</name>